<comment type="caution">
    <text evidence="1">The sequence shown here is derived from an EMBL/GenBank/DDBJ whole genome shotgun (WGS) entry which is preliminary data.</text>
</comment>
<sequence length="182" mass="20944">MVFDAVGPICPPQHVSYQLNENETGELLPRDHTLPKDYYSTEKLIRELGLPVEKIDACKTGCMLLWKDDKHLEFCKFCGHARYKPVKGQKPRRKRSAYATLRYLPITPRLQRLYVSNTTAEHMSWHATHETENGVMCHPSKAEAWKHFDDTHPDFATEPRNVRLGLCTDGFAPHGQYGKSYS</sequence>
<reference evidence="1" key="1">
    <citation type="submission" date="2020-06" db="EMBL/GenBank/DDBJ databases">
        <authorList>
            <person name="Li T."/>
            <person name="Hu X."/>
            <person name="Zhang T."/>
            <person name="Song X."/>
            <person name="Zhang H."/>
            <person name="Dai N."/>
            <person name="Sheng W."/>
            <person name="Hou X."/>
            <person name="Wei L."/>
        </authorList>
    </citation>
    <scope>NUCLEOTIDE SEQUENCE</scope>
    <source>
        <strain evidence="1">KEN8</strain>
        <tissue evidence="1">Leaf</tissue>
    </source>
</reference>
<protein>
    <submittedName>
        <fullName evidence="1">Uncharacterized protein</fullName>
    </submittedName>
</protein>
<gene>
    <name evidence="1" type="ORF">Scaly_2494100</name>
</gene>
<accession>A0AAW2LRP6</accession>
<dbReference type="AlphaFoldDB" id="A0AAW2LRP6"/>
<organism evidence="1">
    <name type="scientific">Sesamum calycinum</name>
    <dbReference type="NCBI Taxonomy" id="2727403"/>
    <lineage>
        <taxon>Eukaryota</taxon>
        <taxon>Viridiplantae</taxon>
        <taxon>Streptophyta</taxon>
        <taxon>Embryophyta</taxon>
        <taxon>Tracheophyta</taxon>
        <taxon>Spermatophyta</taxon>
        <taxon>Magnoliopsida</taxon>
        <taxon>eudicotyledons</taxon>
        <taxon>Gunneridae</taxon>
        <taxon>Pentapetalae</taxon>
        <taxon>asterids</taxon>
        <taxon>lamiids</taxon>
        <taxon>Lamiales</taxon>
        <taxon>Pedaliaceae</taxon>
        <taxon>Sesamum</taxon>
    </lineage>
</organism>
<reference evidence="1" key="2">
    <citation type="journal article" date="2024" name="Plant">
        <title>Genomic evolution and insights into agronomic trait innovations of Sesamum species.</title>
        <authorList>
            <person name="Miao H."/>
            <person name="Wang L."/>
            <person name="Qu L."/>
            <person name="Liu H."/>
            <person name="Sun Y."/>
            <person name="Le M."/>
            <person name="Wang Q."/>
            <person name="Wei S."/>
            <person name="Zheng Y."/>
            <person name="Lin W."/>
            <person name="Duan Y."/>
            <person name="Cao H."/>
            <person name="Xiong S."/>
            <person name="Wang X."/>
            <person name="Wei L."/>
            <person name="Li C."/>
            <person name="Ma Q."/>
            <person name="Ju M."/>
            <person name="Zhao R."/>
            <person name="Li G."/>
            <person name="Mu C."/>
            <person name="Tian Q."/>
            <person name="Mei H."/>
            <person name="Zhang T."/>
            <person name="Gao T."/>
            <person name="Zhang H."/>
        </authorList>
    </citation>
    <scope>NUCLEOTIDE SEQUENCE</scope>
    <source>
        <strain evidence="1">KEN8</strain>
    </source>
</reference>
<dbReference type="Pfam" id="PF02992">
    <property type="entry name" value="Transposase_21"/>
    <property type="match status" value="1"/>
</dbReference>
<dbReference type="InterPro" id="IPR004242">
    <property type="entry name" value="Transposase_21"/>
</dbReference>
<proteinExistence type="predicted"/>
<dbReference type="EMBL" id="JACGWM010000016">
    <property type="protein sequence ID" value="KAL0321977.1"/>
    <property type="molecule type" value="Genomic_DNA"/>
</dbReference>
<evidence type="ECO:0000313" key="1">
    <source>
        <dbReference type="EMBL" id="KAL0321977.1"/>
    </source>
</evidence>
<dbReference type="PANTHER" id="PTHR10775:SF187">
    <property type="entry name" value="TRANSPOSASE-ASSOCIATED DOMAIN-CONTAINING PROTEIN"/>
    <property type="match status" value="1"/>
</dbReference>
<dbReference type="PANTHER" id="PTHR10775">
    <property type="entry name" value="OS08G0208400 PROTEIN"/>
    <property type="match status" value="1"/>
</dbReference>
<name>A0AAW2LRP6_9LAMI</name>